<comment type="PTM">
    <text evidence="9">Cleaved by autocatalysis into a large and a small subunit.</text>
</comment>
<evidence type="ECO:0000256" key="6">
    <source>
        <dbReference type="ARBA" id="ARBA00023145"/>
    </source>
</evidence>
<dbReference type="Proteomes" id="UP001431235">
    <property type="component" value="Unassembled WGS sequence"/>
</dbReference>
<feature type="chain" id="PRO_5046584754" description="Glutathione hydrolase proenzyme" evidence="10">
    <location>
        <begin position="33"/>
        <end position="583"/>
    </location>
</feature>
<proteinExistence type="inferred from homology"/>
<dbReference type="Gene3D" id="1.10.246.130">
    <property type="match status" value="1"/>
</dbReference>
<name>A0ABT0SIF3_9GAMM</name>
<evidence type="ECO:0000256" key="8">
    <source>
        <dbReference type="ARBA" id="ARBA00047417"/>
    </source>
</evidence>
<evidence type="ECO:0000256" key="1">
    <source>
        <dbReference type="ARBA" id="ARBA00001049"/>
    </source>
</evidence>
<dbReference type="Pfam" id="PF01019">
    <property type="entry name" value="G_glu_transpept"/>
    <property type="match status" value="1"/>
</dbReference>
<sequence>MCGNSTRRPSRTFSARALLACLLLASPALLQAQAQPRQLLNYPAIHKPDHAARGMVVSQNQRASEIGAQVLRDGGNAVDAAVATGFALAVLLPRAGNIGGDGYMLLHDAADGRSVAIDYRSMAPAAATLARFTGADGRIQGESAGWKAAGVPGTVAGLALAHRRHGRLPWARLLQPAIALAEDGVVLSRDEAFALDWGRARLARSPAGAGVFLHADGSALREGERLRQPDLAESLRLIARDGEDAFYRGPIAQRLAAAMQRHGGLIGLDDLAGYRAIEREPLRTLYRGREVVTMPPSSGGGASVLEMLNLLEQEDLAAHGAGSAAALHAMAEAIKLAWADRARHAGDPAFVAAPVNGLVSKAYAQARWTSFSATRALDATALTAGDPGPYESPQTTHFSVIDADGNAVSNTFTLGSDFGAGVMAEGTGFLLGNLIGNFSLRAQLAASATPGGTVANALQPGRRPVSSMSPTLVLRDGRAWLVTGSPGGNTIPGTVMQTIVDVVDFGMNIAEATHQPRIHQDMASGRLQVERGFSPDTLRLLEALGHRIESDETIGSTQSLLVAEDGVQGAADPRRPGAGSAAQ</sequence>
<comment type="similarity">
    <text evidence="3 9">Belongs to the gamma-glutamyltransferase family.</text>
</comment>
<dbReference type="Gene3D" id="3.60.20.40">
    <property type="match status" value="1"/>
</dbReference>
<evidence type="ECO:0000256" key="5">
    <source>
        <dbReference type="ARBA" id="ARBA00022801"/>
    </source>
</evidence>
<accession>A0ABT0SIF3</accession>
<dbReference type="InterPro" id="IPR029055">
    <property type="entry name" value="Ntn_hydrolases_N"/>
</dbReference>
<keyword evidence="4 9" id="KW-0808">Transferase</keyword>
<dbReference type="SUPFAM" id="SSF56235">
    <property type="entry name" value="N-terminal nucleophile aminohydrolases (Ntn hydrolases)"/>
    <property type="match status" value="1"/>
</dbReference>
<keyword evidence="10" id="KW-0732">Signal</keyword>
<comment type="catalytic activity">
    <reaction evidence="1 9">
        <text>an S-substituted glutathione + H2O = an S-substituted L-cysteinylglycine + L-glutamate</text>
        <dbReference type="Rhea" id="RHEA:59468"/>
        <dbReference type="ChEBI" id="CHEBI:15377"/>
        <dbReference type="ChEBI" id="CHEBI:29985"/>
        <dbReference type="ChEBI" id="CHEBI:90779"/>
        <dbReference type="ChEBI" id="CHEBI:143103"/>
        <dbReference type="EC" id="3.4.19.13"/>
    </reaction>
</comment>
<dbReference type="PRINTS" id="PR01210">
    <property type="entry name" value="GGTRANSPTASE"/>
</dbReference>
<comment type="pathway">
    <text evidence="9">Sulfur metabolism; glutathione metabolism.</text>
</comment>
<dbReference type="PANTHER" id="PTHR43199:SF1">
    <property type="entry name" value="GLUTATHIONE HYDROLASE PROENZYME"/>
    <property type="match status" value="1"/>
</dbReference>
<comment type="catalytic activity">
    <reaction evidence="2 9">
        <text>glutathione + H2O = L-cysteinylglycine + L-glutamate</text>
        <dbReference type="Rhea" id="RHEA:28807"/>
        <dbReference type="ChEBI" id="CHEBI:15377"/>
        <dbReference type="ChEBI" id="CHEBI:29985"/>
        <dbReference type="ChEBI" id="CHEBI:57925"/>
        <dbReference type="ChEBI" id="CHEBI:61694"/>
        <dbReference type="EC" id="3.4.19.13"/>
    </reaction>
</comment>
<protein>
    <recommendedName>
        <fullName evidence="9">Glutathione hydrolase proenzyme</fullName>
        <ecNumber evidence="9">2.3.2.2</ecNumber>
        <ecNumber evidence="9">3.4.19.13</ecNumber>
    </recommendedName>
    <component>
        <recommendedName>
            <fullName evidence="9">Glutathione hydrolase large chain</fullName>
        </recommendedName>
    </component>
    <component>
        <recommendedName>
            <fullName evidence="9">Glutathione hydrolase small chain</fullName>
        </recommendedName>
    </component>
</protein>
<dbReference type="InterPro" id="IPR043138">
    <property type="entry name" value="GGT_lsub"/>
</dbReference>
<dbReference type="PANTHER" id="PTHR43199">
    <property type="entry name" value="GLUTATHIONE HYDROLASE"/>
    <property type="match status" value="1"/>
</dbReference>
<dbReference type="EMBL" id="JAIKTS010000003">
    <property type="protein sequence ID" value="MCL7715095.1"/>
    <property type="molecule type" value="Genomic_DNA"/>
</dbReference>
<dbReference type="RefSeq" id="WP_250064373.1">
    <property type="nucleotide sequence ID" value="NZ_JAIKTS010000003.1"/>
</dbReference>
<comment type="catalytic activity">
    <reaction evidence="8 9">
        <text>an N-terminal (5-L-glutamyl)-[peptide] + an alpha-amino acid = 5-L-glutamyl amino acid + an N-terminal L-alpha-aminoacyl-[peptide]</text>
        <dbReference type="Rhea" id="RHEA:23904"/>
        <dbReference type="Rhea" id="RHEA-COMP:9780"/>
        <dbReference type="Rhea" id="RHEA-COMP:9795"/>
        <dbReference type="ChEBI" id="CHEBI:77644"/>
        <dbReference type="ChEBI" id="CHEBI:78597"/>
        <dbReference type="ChEBI" id="CHEBI:78599"/>
        <dbReference type="ChEBI" id="CHEBI:78608"/>
        <dbReference type="EC" id="2.3.2.2"/>
    </reaction>
</comment>
<dbReference type="InterPro" id="IPR000101">
    <property type="entry name" value="GGT_peptidase"/>
</dbReference>
<gene>
    <name evidence="11" type="primary">ggt</name>
    <name evidence="11" type="ORF">K5L01_10595</name>
</gene>
<dbReference type="EC" id="2.3.2.2" evidence="9"/>
<keyword evidence="12" id="KW-1185">Reference proteome</keyword>
<reference evidence="11 12" key="1">
    <citation type="submission" date="2021-08" db="EMBL/GenBank/DDBJ databases">
        <title>Novel members of of the genus Stenotrophomonas from differernt environment.</title>
        <authorList>
            <person name="Deng Y."/>
        </authorList>
    </citation>
    <scope>NUCLEOTIDE SEQUENCE [LARGE SCALE GENOMIC DNA]</scope>
    <source>
        <strain evidence="11 12">CPCC 101365</strain>
    </source>
</reference>
<dbReference type="GO" id="GO:0103068">
    <property type="term" value="F:leukotriene C4 gamma-glutamyl transferase activity"/>
    <property type="evidence" value="ECO:0007669"/>
    <property type="project" value="UniProtKB-EC"/>
</dbReference>
<comment type="caution">
    <text evidence="11">The sequence shown here is derived from an EMBL/GenBank/DDBJ whole genome shotgun (WGS) entry which is preliminary data.</text>
</comment>
<comment type="subunit">
    <text evidence="9">This enzyme consists of two polypeptide chains, which are synthesized in precursor form from a single polypeptide.</text>
</comment>
<evidence type="ECO:0000256" key="7">
    <source>
        <dbReference type="ARBA" id="ARBA00023315"/>
    </source>
</evidence>
<evidence type="ECO:0000313" key="12">
    <source>
        <dbReference type="Proteomes" id="UP001431235"/>
    </source>
</evidence>
<feature type="signal peptide" evidence="10">
    <location>
        <begin position="1"/>
        <end position="32"/>
    </location>
</feature>
<dbReference type="InterPro" id="IPR043137">
    <property type="entry name" value="GGT_ssub_C"/>
</dbReference>
<organism evidence="11 12">
    <name type="scientific">Stenotrophomonas mori</name>
    <dbReference type="NCBI Taxonomy" id="2871096"/>
    <lineage>
        <taxon>Bacteria</taxon>
        <taxon>Pseudomonadati</taxon>
        <taxon>Pseudomonadota</taxon>
        <taxon>Gammaproteobacteria</taxon>
        <taxon>Lysobacterales</taxon>
        <taxon>Lysobacteraceae</taxon>
        <taxon>Stenotrophomonas</taxon>
    </lineage>
</organism>
<evidence type="ECO:0000313" key="11">
    <source>
        <dbReference type="EMBL" id="MCL7715095.1"/>
    </source>
</evidence>
<keyword evidence="5 9" id="KW-0378">Hydrolase</keyword>
<evidence type="ECO:0000256" key="10">
    <source>
        <dbReference type="SAM" id="SignalP"/>
    </source>
</evidence>
<evidence type="ECO:0000256" key="3">
    <source>
        <dbReference type="ARBA" id="ARBA00009381"/>
    </source>
</evidence>
<dbReference type="InterPro" id="IPR051792">
    <property type="entry name" value="GGT_bact"/>
</dbReference>
<dbReference type="NCBIfam" id="TIGR00066">
    <property type="entry name" value="g_glut_trans"/>
    <property type="match status" value="1"/>
</dbReference>
<evidence type="ECO:0000256" key="9">
    <source>
        <dbReference type="RuleBase" id="RU368036"/>
    </source>
</evidence>
<evidence type="ECO:0000256" key="4">
    <source>
        <dbReference type="ARBA" id="ARBA00022679"/>
    </source>
</evidence>
<evidence type="ECO:0000256" key="2">
    <source>
        <dbReference type="ARBA" id="ARBA00001089"/>
    </source>
</evidence>
<keyword evidence="7 9" id="KW-0012">Acyltransferase</keyword>
<dbReference type="EC" id="3.4.19.13" evidence="9"/>
<keyword evidence="9" id="KW-0317">Glutathione biosynthesis</keyword>
<keyword evidence="6 9" id="KW-0865">Zymogen</keyword>